<dbReference type="AlphaFoldDB" id="A0A382J834"/>
<protein>
    <recommendedName>
        <fullName evidence="3">DUF192 domain-containing protein</fullName>
    </recommendedName>
</protein>
<name>A0A382J834_9ZZZZ</name>
<gene>
    <name evidence="2" type="ORF">METZ01_LOCUS261084</name>
</gene>
<dbReference type="EMBL" id="UINC01072524">
    <property type="protein sequence ID" value="SVC08230.1"/>
    <property type="molecule type" value="Genomic_DNA"/>
</dbReference>
<dbReference type="PANTHER" id="PTHR37953:SF1">
    <property type="entry name" value="UPF0127 PROTEIN MJ1496"/>
    <property type="match status" value="1"/>
</dbReference>
<evidence type="ECO:0000256" key="1">
    <source>
        <dbReference type="SAM" id="Phobius"/>
    </source>
</evidence>
<dbReference type="PANTHER" id="PTHR37953">
    <property type="entry name" value="UPF0127 PROTEIN MJ1496"/>
    <property type="match status" value="1"/>
</dbReference>
<reference evidence="2" key="1">
    <citation type="submission" date="2018-05" db="EMBL/GenBank/DDBJ databases">
        <authorList>
            <person name="Lanie J.A."/>
            <person name="Ng W.-L."/>
            <person name="Kazmierczak K.M."/>
            <person name="Andrzejewski T.M."/>
            <person name="Davidsen T.M."/>
            <person name="Wayne K.J."/>
            <person name="Tettelin H."/>
            <person name="Glass J.I."/>
            <person name="Rusch D."/>
            <person name="Podicherti R."/>
            <person name="Tsui H.-C.T."/>
            <person name="Winkler M.E."/>
        </authorList>
    </citation>
    <scope>NUCLEOTIDE SEQUENCE</scope>
</reference>
<accession>A0A382J834</accession>
<organism evidence="2">
    <name type="scientific">marine metagenome</name>
    <dbReference type="NCBI Taxonomy" id="408172"/>
    <lineage>
        <taxon>unclassified sequences</taxon>
        <taxon>metagenomes</taxon>
        <taxon>ecological metagenomes</taxon>
    </lineage>
</organism>
<dbReference type="Pfam" id="PF02643">
    <property type="entry name" value="DUF192"/>
    <property type="match status" value="1"/>
</dbReference>
<keyword evidence="1" id="KW-0812">Transmembrane</keyword>
<dbReference type="Gene3D" id="2.60.120.1140">
    <property type="entry name" value="Protein of unknown function DUF192"/>
    <property type="match status" value="1"/>
</dbReference>
<evidence type="ECO:0008006" key="3">
    <source>
        <dbReference type="Google" id="ProtNLM"/>
    </source>
</evidence>
<dbReference type="InterPro" id="IPR003795">
    <property type="entry name" value="DUF192"/>
</dbReference>
<proteinExistence type="predicted"/>
<keyword evidence="1" id="KW-1133">Transmembrane helix</keyword>
<dbReference type="InterPro" id="IPR038695">
    <property type="entry name" value="Saro_0823-like_sf"/>
</dbReference>
<sequence>MATRAQIIIPIAAAAFIVGIVGVLNIPSDAKLGSIEFPMGTIKLDNEILQVQIAETKELRARGLSWNFEELPYDQGVLFVFDKPGTQDMWMMGMQFSIDIIWFDENFNVTHIEKNVPPCLEPIEILACSENGVSGDNAKYVLEVTAGFVDKFNISDKSVLEPISITPGMIP</sequence>
<feature type="transmembrane region" description="Helical" evidence="1">
    <location>
        <begin position="7"/>
        <end position="26"/>
    </location>
</feature>
<evidence type="ECO:0000313" key="2">
    <source>
        <dbReference type="EMBL" id="SVC08230.1"/>
    </source>
</evidence>
<keyword evidence="1" id="KW-0472">Membrane</keyword>